<name>A0A0B7GY14_TREPH</name>
<dbReference type="Pfam" id="PF01420">
    <property type="entry name" value="Methylase_S"/>
    <property type="match status" value="1"/>
</dbReference>
<dbReference type="GO" id="GO:0003677">
    <property type="term" value="F:DNA binding"/>
    <property type="evidence" value="ECO:0007669"/>
    <property type="project" value="InterPro"/>
</dbReference>
<reference evidence="3" key="1">
    <citation type="submission" date="2015-01" db="EMBL/GenBank/DDBJ databases">
        <authorList>
            <person name="Manzoor Shahid"/>
            <person name="Zubair Saima"/>
        </authorList>
    </citation>
    <scope>NUCLEOTIDE SEQUENCE [LARGE SCALE GENOMIC DNA]</scope>
    <source>
        <strain evidence="3">V1</strain>
    </source>
</reference>
<dbReference type="Proteomes" id="UP000042527">
    <property type="component" value="Unassembled WGS sequence"/>
</dbReference>
<sequence length="107" mass="12300">MFYQKTPYFTGDKIKIVSPKIHSLGSDIALYYITATKKTLSTFSWGSTSYNVNNLENIIVELPIQDNKIDIIFMKKFIKVVKKLIIKDVVIWADKKIEATKKVALQN</sequence>
<organism evidence="2 3">
    <name type="scientific">Treponema phagedenis</name>
    <dbReference type="NCBI Taxonomy" id="162"/>
    <lineage>
        <taxon>Bacteria</taxon>
        <taxon>Pseudomonadati</taxon>
        <taxon>Spirochaetota</taxon>
        <taxon>Spirochaetia</taxon>
        <taxon>Spirochaetales</taxon>
        <taxon>Treponemataceae</taxon>
        <taxon>Treponema</taxon>
    </lineage>
</organism>
<gene>
    <name evidence="2" type="ORF">TPHV1_20028</name>
</gene>
<proteinExistence type="predicted"/>
<dbReference type="EMBL" id="CDNC01000012">
    <property type="protein sequence ID" value="CEM61491.1"/>
    <property type="molecule type" value="Genomic_DNA"/>
</dbReference>
<evidence type="ECO:0000313" key="3">
    <source>
        <dbReference type="Proteomes" id="UP000042527"/>
    </source>
</evidence>
<evidence type="ECO:0000259" key="1">
    <source>
        <dbReference type="Pfam" id="PF01420"/>
    </source>
</evidence>
<dbReference type="AlphaFoldDB" id="A0A0B7GY14"/>
<keyword evidence="3" id="KW-1185">Reference proteome</keyword>
<dbReference type="REBASE" id="128795">
    <property type="entry name" value="S1.TphV1ORF20030P"/>
</dbReference>
<dbReference type="InterPro" id="IPR000055">
    <property type="entry name" value="Restrct_endonuc_typeI_TRD"/>
</dbReference>
<evidence type="ECO:0000313" key="2">
    <source>
        <dbReference type="EMBL" id="CEM61491.1"/>
    </source>
</evidence>
<protein>
    <recommendedName>
        <fullName evidence="1">Type I restriction modification DNA specificity domain-containing protein</fullName>
    </recommendedName>
</protein>
<feature type="domain" description="Type I restriction modification DNA specificity" evidence="1">
    <location>
        <begin position="1"/>
        <end position="79"/>
    </location>
</feature>
<accession>A0A0B7GY14</accession>